<protein>
    <submittedName>
        <fullName evidence="6">Uncharacterized protein</fullName>
    </submittedName>
</protein>
<organism evidence="6 7">
    <name type="scientific">Suillus discolor</name>
    <dbReference type="NCBI Taxonomy" id="1912936"/>
    <lineage>
        <taxon>Eukaryota</taxon>
        <taxon>Fungi</taxon>
        <taxon>Dikarya</taxon>
        <taxon>Basidiomycota</taxon>
        <taxon>Agaricomycotina</taxon>
        <taxon>Agaricomycetes</taxon>
        <taxon>Agaricomycetidae</taxon>
        <taxon>Boletales</taxon>
        <taxon>Suillineae</taxon>
        <taxon>Suillaceae</taxon>
        <taxon>Suillus</taxon>
    </lineage>
</organism>
<dbReference type="GeneID" id="64693935"/>
<dbReference type="GO" id="GO:0005634">
    <property type="term" value="C:nucleus"/>
    <property type="evidence" value="ECO:0007669"/>
    <property type="project" value="UniProtKB-SubCell"/>
</dbReference>
<dbReference type="PANTHER" id="PTHR46481:SF10">
    <property type="entry name" value="ZINC FINGER BED DOMAIN-CONTAINING PROTEIN 39"/>
    <property type="match status" value="1"/>
</dbReference>
<comment type="subcellular location">
    <subcellularLocation>
        <location evidence="1">Nucleus</location>
    </subcellularLocation>
</comment>
<accession>A0A9P7F142</accession>
<keyword evidence="2" id="KW-0479">Metal-binding</keyword>
<dbReference type="RefSeq" id="XP_041289164.1">
    <property type="nucleotide sequence ID" value="XM_041431676.1"/>
</dbReference>
<dbReference type="EMBL" id="JABBWM010000058">
    <property type="protein sequence ID" value="KAG2099277.1"/>
    <property type="molecule type" value="Genomic_DNA"/>
</dbReference>
<dbReference type="PANTHER" id="PTHR46481">
    <property type="entry name" value="ZINC FINGER BED DOMAIN-CONTAINING PROTEIN 4"/>
    <property type="match status" value="1"/>
</dbReference>
<dbReference type="OrthoDB" id="2687121at2759"/>
<proteinExistence type="predicted"/>
<evidence type="ECO:0000256" key="5">
    <source>
        <dbReference type="ARBA" id="ARBA00023242"/>
    </source>
</evidence>
<evidence type="ECO:0000256" key="3">
    <source>
        <dbReference type="ARBA" id="ARBA00022771"/>
    </source>
</evidence>
<name>A0A9P7F142_9AGAM</name>
<dbReference type="InterPro" id="IPR052035">
    <property type="entry name" value="ZnF_BED_domain_contain"/>
</dbReference>
<gene>
    <name evidence="6" type="ORF">F5147DRAFT_582695</name>
</gene>
<dbReference type="Proteomes" id="UP000823399">
    <property type="component" value="Unassembled WGS sequence"/>
</dbReference>
<keyword evidence="5" id="KW-0539">Nucleus</keyword>
<keyword evidence="3" id="KW-0863">Zinc-finger</keyword>
<dbReference type="GO" id="GO:0008270">
    <property type="term" value="F:zinc ion binding"/>
    <property type="evidence" value="ECO:0007669"/>
    <property type="project" value="UniProtKB-KW"/>
</dbReference>
<evidence type="ECO:0000256" key="1">
    <source>
        <dbReference type="ARBA" id="ARBA00004123"/>
    </source>
</evidence>
<evidence type="ECO:0000313" key="7">
    <source>
        <dbReference type="Proteomes" id="UP000823399"/>
    </source>
</evidence>
<dbReference type="AlphaFoldDB" id="A0A9P7F142"/>
<sequence length="232" mass="26521">DALKKTWCSAVYSFFKLDAVTVQYLDGRLVHFFPCGARKCKLPAGGVRRFQDSKDKSSTMNLRHHTNGCWGKEAVDHAFSGGKVVQATSGSVFSAFARKGQQPVHHTYRMHTSNEVRANLVRWITENNRPVNIINDRALRDLLLSGRPNIELPSHFTISRDIWASFEKCQERIGTLLQVCDHILHCIDPSFVICNYPFNYQSTPYLAFSLQQGRSQSKPYPTRRRHTVELHT</sequence>
<evidence type="ECO:0000313" key="6">
    <source>
        <dbReference type="EMBL" id="KAG2099277.1"/>
    </source>
</evidence>
<evidence type="ECO:0000256" key="2">
    <source>
        <dbReference type="ARBA" id="ARBA00022723"/>
    </source>
</evidence>
<reference evidence="6" key="1">
    <citation type="journal article" date="2020" name="New Phytol.">
        <title>Comparative genomics reveals dynamic genome evolution in host specialist ectomycorrhizal fungi.</title>
        <authorList>
            <person name="Lofgren L.A."/>
            <person name="Nguyen N.H."/>
            <person name="Vilgalys R."/>
            <person name="Ruytinx J."/>
            <person name="Liao H.L."/>
            <person name="Branco S."/>
            <person name="Kuo A."/>
            <person name="LaButti K."/>
            <person name="Lipzen A."/>
            <person name="Andreopoulos W."/>
            <person name="Pangilinan J."/>
            <person name="Riley R."/>
            <person name="Hundley H."/>
            <person name="Na H."/>
            <person name="Barry K."/>
            <person name="Grigoriev I.V."/>
            <person name="Stajich J.E."/>
            <person name="Kennedy P.G."/>
        </authorList>
    </citation>
    <scope>NUCLEOTIDE SEQUENCE</scope>
    <source>
        <strain evidence="6">FC423</strain>
    </source>
</reference>
<comment type="caution">
    <text evidence="6">The sequence shown here is derived from an EMBL/GenBank/DDBJ whole genome shotgun (WGS) entry which is preliminary data.</text>
</comment>
<keyword evidence="4" id="KW-0862">Zinc</keyword>
<feature type="non-terminal residue" evidence="6">
    <location>
        <position position="1"/>
    </location>
</feature>
<evidence type="ECO:0000256" key="4">
    <source>
        <dbReference type="ARBA" id="ARBA00022833"/>
    </source>
</evidence>
<keyword evidence="7" id="KW-1185">Reference proteome</keyword>
<dbReference type="SUPFAM" id="SSF140996">
    <property type="entry name" value="Hermes dimerisation domain"/>
    <property type="match status" value="1"/>
</dbReference>